<dbReference type="PANTHER" id="PTHR46081:SF8">
    <property type="entry name" value="PEPTIDE METHIONINE SULFOXIDE REDUCTASE 2"/>
    <property type="match status" value="1"/>
</dbReference>
<keyword evidence="4" id="KW-0862">Zinc</keyword>
<dbReference type="Pfam" id="PF07890">
    <property type="entry name" value="Rrp15p"/>
    <property type="match status" value="1"/>
</dbReference>
<organism evidence="8 9">
    <name type="scientific">Adineta ricciae</name>
    <name type="common">Rotifer</name>
    <dbReference type="NCBI Taxonomy" id="249248"/>
    <lineage>
        <taxon>Eukaryota</taxon>
        <taxon>Metazoa</taxon>
        <taxon>Spiralia</taxon>
        <taxon>Gnathifera</taxon>
        <taxon>Rotifera</taxon>
        <taxon>Eurotatoria</taxon>
        <taxon>Bdelloidea</taxon>
        <taxon>Adinetida</taxon>
        <taxon>Adinetidae</taxon>
        <taxon>Adineta</taxon>
    </lineage>
</organism>
<comment type="cofactor">
    <cofactor evidence="1">
        <name>Zn(2+)</name>
        <dbReference type="ChEBI" id="CHEBI:29105"/>
    </cofactor>
</comment>
<evidence type="ECO:0000256" key="6">
    <source>
        <dbReference type="SAM" id="MobiDB-lite"/>
    </source>
</evidence>
<dbReference type="GO" id="GO:0006979">
    <property type="term" value="P:response to oxidative stress"/>
    <property type="evidence" value="ECO:0007669"/>
    <property type="project" value="InterPro"/>
</dbReference>
<feature type="region of interest" description="Disordered" evidence="6">
    <location>
        <begin position="171"/>
        <end position="203"/>
    </location>
</feature>
<feature type="compositionally biased region" description="Polar residues" evidence="6">
    <location>
        <begin position="1"/>
        <end position="14"/>
    </location>
</feature>
<accession>A0A814ZRL1</accession>
<evidence type="ECO:0000256" key="2">
    <source>
        <dbReference type="ARBA" id="ARBA00007174"/>
    </source>
</evidence>
<evidence type="ECO:0000256" key="5">
    <source>
        <dbReference type="ARBA" id="ARBA00023002"/>
    </source>
</evidence>
<comment type="similarity">
    <text evidence="2">Belongs to the MsrB Met sulfoxide reductase family.</text>
</comment>
<keyword evidence="5" id="KW-0560">Oxidoreductase</keyword>
<feature type="region of interest" description="Disordered" evidence="6">
    <location>
        <begin position="1"/>
        <end position="22"/>
    </location>
</feature>
<feature type="domain" description="MsrB" evidence="7">
    <location>
        <begin position="20"/>
        <end position="145"/>
    </location>
</feature>
<dbReference type="EMBL" id="CAJNOR010002082">
    <property type="protein sequence ID" value="CAF1245384.1"/>
    <property type="molecule type" value="Genomic_DNA"/>
</dbReference>
<reference evidence="8" key="1">
    <citation type="submission" date="2021-02" db="EMBL/GenBank/DDBJ databases">
        <authorList>
            <person name="Nowell W R."/>
        </authorList>
    </citation>
    <scope>NUCLEOTIDE SEQUENCE</scope>
</reference>
<dbReference type="AlphaFoldDB" id="A0A814ZRL1"/>
<feature type="region of interest" description="Disordered" evidence="6">
    <location>
        <begin position="241"/>
        <end position="262"/>
    </location>
</feature>
<dbReference type="InterPro" id="IPR002579">
    <property type="entry name" value="Met_Sox_Rdtase_MsrB_dom"/>
</dbReference>
<keyword evidence="9" id="KW-1185">Reference proteome</keyword>
<sequence length="323" mass="37068">MSASSNDRQQQQLPPMNLTDAEWKAKLTPEQYRILRKKDTEYPGTGAYDKHFEEGVYKCSGCGQDLYDSSSKFNSHCGWPAFSSSLGTAVRRQKDADGHREEILCGNCDGHLGHVFEGEGLRDSNGKLVQQRHCMKLEGESLKIKKKKKQPKKTLPKNVFEIVGESGQIVERVDPKKKEKKADQIQDREPKPTFSERTKKRRRREWDAMNYESFDITRGRDFEKALQRVATRGIVQLFNTVRKQQQQQHRSSSKKEKKDTTINKGEFLDMLKTIDSDEVSCKIMKKNPSKIESTTTTATTPVRWNVLQDDLMASVQDNSDDDD</sequence>
<evidence type="ECO:0000259" key="7">
    <source>
        <dbReference type="PROSITE" id="PS51790"/>
    </source>
</evidence>
<dbReference type="InterPro" id="IPR012459">
    <property type="entry name" value="Rrp15"/>
</dbReference>
<dbReference type="InterPro" id="IPR028427">
    <property type="entry name" value="Met_Sox_Rdtase_MsrB"/>
</dbReference>
<name>A0A814ZRL1_ADIRI</name>
<evidence type="ECO:0000313" key="9">
    <source>
        <dbReference type="Proteomes" id="UP000663828"/>
    </source>
</evidence>
<proteinExistence type="inferred from homology"/>
<comment type="caution">
    <text evidence="8">The sequence shown here is derived from an EMBL/GenBank/DDBJ whole genome shotgun (WGS) entry which is preliminary data.</text>
</comment>
<feature type="compositionally biased region" description="Basic and acidic residues" evidence="6">
    <location>
        <begin position="171"/>
        <end position="197"/>
    </location>
</feature>
<keyword evidence="3" id="KW-0479">Metal-binding</keyword>
<dbReference type="PANTHER" id="PTHR46081">
    <property type="entry name" value="PEPTIDE METHIONINE SULFOXIDE REDUCTASE 2"/>
    <property type="match status" value="1"/>
</dbReference>
<dbReference type="PROSITE" id="PS51790">
    <property type="entry name" value="MSRB"/>
    <property type="match status" value="1"/>
</dbReference>
<dbReference type="Gene3D" id="2.170.150.20">
    <property type="entry name" value="Peptide methionine sulfoxide reductase"/>
    <property type="match status" value="1"/>
</dbReference>
<feature type="compositionally biased region" description="Basic and acidic residues" evidence="6">
    <location>
        <begin position="253"/>
        <end position="262"/>
    </location>
</feature>
<dbReference type="GO" id="GO:0046872">
    <property type="term" value="F:metal ion binding"/>
    <property type="evidence" value="ECO:0007669"/>
    <property type="project" value="UniProtKB-KW"/>
</dbReference>
<dbReference type="GO" id="GO:0006364">
    <property type="term" value="P:rRNA processing"/>
    <property type="evidence" value="ECO:0007669"/>
    <property type="project" value="InterPro"/>
</dbReference>
<dbReference type="GO" id="GO:0033743">
    <property type="term" value="F:peptide-methionine (R)-S-oxide reductase activity"/>
    <property type="evidence" value="ECO:0007669"/>
    <property type="project" value="InterPro"/>
</dbReference>
<dbReference type="SUPFAM" id="SSF51316">
    <property type="entry name" value="Mss4-like"/>
    <property type="match status" value="1"/>
</dbReference>
<dbReference type="GO" id="GO:0030091">
    <property type="term" value="P:protein repair"/>
    <property type="evidence" value="ECO:0007669"/>
    <property type="project" value="InterPro"/>
</dbReference>
<dbReference type="Pfam" id="PF01641">
    <property type="entry name" value="SelR"/>
    <property type="match status" value="1"/>
</dbReference>
<dbReference type="Proteomes" id="UP000663828">
    <property type="component" value="Unassembled WGS sequence"/>
</dbReference>
<evidence type="ECO:0000256" key="1">
    <source>
        <dbReference type="ARBA" id="ARBA00001947"/>
    </source>
</evidence>
<gene>
    <name evidence="8" type="ORF">XAT740_LOCUS25965</name>
</gene>
<protein>
    <recommendedName>
        <fullName evidence="7">MsrB domain-containing protein</fullName>
    </recommendedName>
</protein>
<evidence type="ECO:0000256" key="3">
    <source>
        <dbReference type="ARBA" id="ARBA00022723"/>
    </source>
</evidence>
<dbReference type="InterPro" id="IPR011057">
    <property type="entry name" value="Mss4-like_sf"/>
</dbReference>
<evidence type="ECO:0000313" key="8">
    <source>
        <dbReference type="EMBL" id="CAF1245384.1"/>
    </source>
</evidence>
<evidence type="ECO:0000256" key="4">
    <source>
        <dbReference type="ARBA" id="ARBA00022833"/>
    </source>
</evidence>